<evidence type="ECO:0000313" key="4">
    <source>
        <dbReference type="Proteomes" id="UP000037088"/>
    </source>
</evidence>
<keyword evidence="2" id="KW-1133">Transmembrane helix</keyword>
<proteinExistence type="predicted"/>
<reference evidence="3 4" key="1">
    <citation type="journal article" date="2015" name="Int. J. Syst. Evol. Microbiol.">
        <title>Erwinia iniecta sp. nov., isolated from Russian wheat aphids (Diuraphis noxia).</title>
        <authorList>
            <person name="Campillo T."/>
            <person name="Luna E."/>
            <person name="Portier P."/>
            <person name="Fischer-Le Saux M."/>
            <person name="Lapitan N."/>
            <person name="Tisserat N.A."/>
            <person name="Leach J.E."/>
        </authorList>
    </citation>
    <scope>NUCLEOTIDE SEQUENCE [LARGE SCALE GENOMIC DNA]</scope>
    <source>
        <strain evidence="3 4">B120</strain>
    </source>
</reference>
<feature type="coiled-coil region" evidence="1">
    <location>
        <begin position="1149"/>
        <end position="1176"/>
    </location>
</feature>
<evidence type="ECO:0000256" key="2">
    <source>
        <dbReference type="SAM" id="Phobius"/>
    </source>
</evidence>
<feature type="transmembrane region" description="Helical" evidence="2">
    <location>
        <begin position="176"/>
        <end position="201"/>
    </location>
</feature>
<keyword evidence="4" id="KW-1185">Reference proteome</keyword>
<feature type="coiled-coil region" evidence="1">
    <location>
        <begin position="2683"/>
        <end position="2714"/>
    </location>
</feature>
<evidence type="ECO:0000256" key="1">
    <source>
        <dbReference type="SAM" id="Coils"/>
    </source>
</evidence>
<keyword evidence="1" id="KW-0175">Coiled coil</keyword>
<protein>
    <submittedName>
        <fullName evidence="3">Uncharacterized protein</fullName>
    </submittedName>
</protein>
<dbReference type="EMBL" id="JRXE01000006">
    <property type="protein sequence ID" value="KOC91288.1"/>
    <property type="molecule type" value="Genomic_DNA"/>
</dbReference>
<accession>A0A0L7T7F5</accession>
<dbReference type="PATRIC" id="fig|1560201.3.peg.1162"/>
<comment type="caution">
    <text evidence="3">The sequence shown here is derived from an EMBL/GenBank/DDBJ whole genome shotgun (WGS) entry which is preliminary data.</text>
</comment>
<keyword evidence="2" id="KW-0812">Transmembrane</keyword>
<gene>
    <name evidence="3" type="ORF">NG42_05425</name>
</gene>
<sequence>MINHLPVIVGSPVTPEPVKVTRADLCSLPLASICNVPLLLTATEGGAEEELFFDALDTQPWLTPTSPQWPRLSALASQVKDAIHHQLHLLSQTAMATTLLNVIHPDLSKLLAAVLICSQPGKELLTLAGYLGGMELLNQLIHTVAGATSTAAILSSLPALLVVWLQRQHISLSASLTDSCLILLSTGLAICAAADITQPSWLLSLHEQVLTPVTQLCAESGFATLVATGITLIVGLYAMLRLSGGLADKVPQGNVLTHGAKIIQGLGALSARSEDYQRRYNLRRHQQQTQNWYQQTHGKAYRQDLAEKALNRAVLRCLPKAVLRQKDHDSAHFYQAYQQTEQQILQQQLAVCPLGGRDIRPLSHPYRTADTVDNAMIPAAAEATALSVPLLVSGVAIAGAAASPAWWKGRTALSLAATGVTLAAVAGVRYLRHSPTAVKLPPEADGANKAGNICFNMIGTIKGFLASDNTGATLAAELLNWLFDEKNNLDLVRGDRLLDSLNITTFRSVDYHNMNNQLIIILSYLLSDENNNSPEEIDNIIIKLHAGYISSWYKFVVEKKNDAIKNILNDLRKECAKEYLSRGIHSRFGMSKVTEFILSQIVPNLLFMEKNGRGHEPLISKNGYYLWNYIGKKLSTNRDFRRDNIDTALREGFIDGFVFSRFRNYADVNTSEAELVGGLKEEYDTINKNPNDYHRKDIQLEMLPIITMDDIIEKTYPDIDIYAPQDFNTLSLLVKTQGRMDYQTRRMLDCKSFRDIIRNLDDGFTLLHQYLPQKTPHSLREYNIKHNPKSFSLKKHPTRAELYQQFEQHYQDMREQHNVLYHEVVDKAFLNLPVNDFIFIHRDDTCFIAIDVEVKRLSYFHYFFYPKHFRLNPAVREQVLYNLRPHYELGKIFIAWNPTTREKRYYALHIEYSRSHLRQLPIWRLPINKTEDILNLKHSFLDENYIFTDQQSFFDSCDEIREPNTTLYSDISRTGEFFTERYHYYKNKLCVSFKPERKIIVNFKERPLGDRHEFSLDMLKTEISENRKKFLIFMKSAAQNHTEFEKDNAQGTFKKLIKSLPLYNCYELARDYIYSREDNEPPSTLIPALQTLICFGDIYGLRGFSNTFKTLLNTIRKKYVSRLFKEHQINHLFKKIDRALTRTAESSYSEKLRAQINTIRDEVKKIDNEIKILRSDISLNLKEVAAIPALIAFPYLAVGGKKGYLASVIPWGISTTKIGAKKILSHKKKTRFGFPWQNPLGDKLLEHELYSLPDPVVINQTCTPGKLSADKTVLNIFTLLNNDKPVYQQLLFSAFRSPDPQSVITTASENGWVFPENHNQMSMFCFIALTIPVRSYTSMVLAMEDYYKTGKNDVKVTEDTLWNYYNDAMERPYIKLSVELQDAQHQLIKQASTIISDTLQSTIKAIELNYLFMLQFFLMREDVATLAQAMNSPPASREAALARWQRELTFNLERFTLYGTSHSSVQMKFHAAAVGQFAQYCQQATDSHPPAIVLFSHNMETFLERREKYRLDHRDAALPSPEDFTRNWLQIASDLATLYQSFARIEYSAKALANYPPEQWQGTTAQSAWLNAMQPFLLEEMQYENFQPALADAGKNLAQYWQQRQTTAGSKLEIMQDGVINPLFIDDVSTALTASCRLYPRLYFCQVWLTDNGRWFTFLTNEYMPDRHTIRGKRQADSVHSSYPLAQQDHLALNESVALPLKKPQLWALESFLHFSSQPFHLRLNIWRQDALPVETLTQRDAVALINHLIDEQGNLRDDQLLILSCYFPALNVADDYPLLQLLSDIFQLTTPHAPGLYQFIFHQLQRKLAAGNNRLSLLLAQDFVSRESQAIYRQFAAQRQDIDKQSEQALRQYITATVQHLTAFARGLLPVDSRLAAAPLQHFSSRLLCIGAIIARQLRLNAPGEADLLHLAWEALHDAGLLSLRETAIQQMALISGQQPVTGQQQQATDALRVIATSVQTAAWLQQRLQVCLQNNQWLAGFLRLLTFSDFSTAQQQQLSAMIKTSLEKQHHLLQLALLQLPADDSRMLADALRKAQLQVSWYAEWRDSLQHSRVAGLGFHSSQQQGIVLPLGAPHSIPLIFRQLSRSPTDNELIHLCFTDAKTPHNMTDPVQITLAGNLSVTNPATALLAWMQQETGELCYTLTQTESESAFVQHKTQLERWLSQHLFFYGHDDNDDYRFIQEQTHQLVTIADHAAMATWQQPHHVNAADLSPVDEFNQAVTDVMGAHTHWPFLTKALKERGQRYSPTPLSALPTDDFAGFWWDPVSRVCYLGWKQGVDRKLYVSLAQNRHALYPLPDDNANAAIWPALNPSDLLGYSLQALRHGEISPQRFFDDSVPLAWQLQSALSHALPLPANAIPTLFSGVARLYTTGSGSALQYYFSLAAGNTALPVTATVISHGGWRLTFTPSTDRASPDLGFSLETQPFDADWQYTWSLTASSRWQLQPAMNASRLIRAGNFSPAAYLQWGNGTDNCTSMTPASPVLQGSDGSMVFIFSEDNYRRISYRVLDPHGTLCKSPQIPTNWPQHSTAASAQQFHAQLETFVSQLDSDYWPLLQADEGQRLRIEIAARQQNQRLVLTTAAKAIGSFPFRTASKPLEMSELMDVYLYFRSSDRNFDHELKQGTSLQNTDVTLLSLLSDPLSWREFDLYREDERRTAEKLFALRTAMLLKALALLKKDPILDSLSEVLQNEINQAIELQKQAKNAIEFIKQQPDLPADDDAAFRLQRQYFAENNFFSHYQQQLHVTRELFAQPWHCLHNDSWSTASRLAWQPALEQLHSLATTLPQDEKVINRLLTLPAVQWQTSAIQQSAALWRRRCDSALRYWQTRRRAEELVMLRPQMAAGKAELIPAQHHWPVRLILGAGTGDPDSYQATGIAPARRITVEQQEDLLLMPVGPTTHSEPVPRMAGINTQPQTIGEFAVWIKLRLSSPWALATYSGPSFWLRLQNRIRQVSDTEQQVLSKEVYDFCHAADTLRFLQEEMPEELDTRRYGAFFRQLYHTESLFISLVMTDEEMIFGLLCENFAAQYPQRAAETIASAWFLFQQTFAQQAEGDDRQVLYLIGV</sequence>
<name>A0A0L7T7F5_9GAMM</name>
<evidence type="ECO:0000313" key="3">
    <source>
        <dbReference type="EMBL" id="KOC91288.1"/>
    </source>
</evidence>
<keyword evidence="2" id="KW-0472">Membrane</keyword>
<feature type="transmembrane region" description="Helical" evidence="2">
    <location>
        <begin position="221"/>
        <end position="240"/>
    </location>
</feature>
<organism evidence="3 4">
    <name type="scientific">Winslowiella iniecta</name>
    <dbReference type="NCBI Taxonomy" id="1560201"/>
    <lineage>
        <taxon>Bacteria</taxon>
        <taxon>Pseudomonadati</taxon>
        <taxon>Pseudomonadota</taxon>
        <taxon>Gammaproteobacteria</taxon>
        <taxon>Enterobacterales</taxon>
        <taxon>Erwiniaceae</taxon>
        <taxon>Winslowiella</taxon>
    </lineage>
</organism>
<feature type="transmembrane region" description="Helical" evidence="2">
    <location>
        <begin position="140"/>
        <end position="164"/>
    </location>
</feature>
<dbReference type="Proteomes" id="UP000037088">
    <property type="component" value="Unassembled WGS sequence"/>
</dbReference>
<dbReference type="RefSeq" id="WP_052898252.1">
    <property type="nucleotide sequence ID" value="NZ_JRXE01000006.1"/>
</dbReference>